<evidence type="ECO:0000313" key="2">
    <source>
        <dbReference type="EMBL" id="KAH7312472.1"/>
    </source>
</evidence>
<gene>
    <name evidence="2" type="ORF">B0I35DRAFT_411187</name>
</gene>
<dbReference type="SUPFAM" id="SSF52540">
    <property type="entry name" value="P-loop containing nucleoside triphosphate hydrolases"/>
    <property type="match status" value="1"/>
</dbReference>
<evidence type="ECO:0000256" key="1">
    <source>
        <dbReference type="SAM" id="Phobius"/>
    </source>
</evidence>
<accession>A0A8K0SK17</accession>
<name>A0A8K0SK17_9HYPO</name>
<keyword evidence="1" id="KW-0812">Transmembrane</keyword>
<dbReference type="AlphaFoldDB" id="A0A8K0SK17"/>
<organism evidence="2 3">
    <name type="scientific">Stachybotrys elegans</name>
    <dbReference type="NCBI Taxonomy" id="80388"/>
    <lineage>
        <taxon>Eukaryota</taxon>
        <taxon>Fungi</taxon>
        <taxon>Dikarya</taxon>
        <taxon>Ascomycota</taxon>
        <taxon>Pezizomycotina</taxon>
        <taxon>Sordariomycetes</taxon>
        <taxon>Hypocreomycetidae</taxon>
        <taxon>Hypocreales</taxon>
        <taxon>Stachybotryaceae</taxon>
        <taxon>Stachybotrys</taxon>
    </lineage>
</organism>
<sequence>MSQSLPSQARKAAAAASPPDRLVPMRLIICGVHRTGTLSMRNALWQLGLHDCYHMHTLIENPERDASQWVRALEAKYAGKGTFTRDDWDRLLGQCQAVCDIPPAFFGAELAQIYPDAKVIILTRDPDKWYDSVLNSIYTMIKPKSPFVVLQRIFCLLFDSKTRSMFQYTTALTKYAMPYDHGKEKDKALAWYKNQYQEFYDNIPQDRRIDYAVGDGWKPLCDFLGVPVPMVKDDVTGDMVEAPFPRLNDRGSFATNTAAMWSKGRKRATDNFFGLVGRATMMGVVGCAGYFAVNRLQAQLS</sequence>
<reference evidence="2" key="1">
    <citation type="journal article" date="2021" name="Nat. Commun.">
        <title>Genetic determinants of endophytism in the Arabidopsis root mycobiome.</title>
        <authorList>
            <person name="Mesny F."/>
            <person name="Miyauchi S."/>
            <person name="Thiergart T."/>
            <person name="Pickel B."/>
            <person name="Atanasova L."/>
            <person name="Karlsson M."/>
            <person name="Huettel B."/>
            <person name="Barry K.W."/>
            <person name="Haridas S."/>
            <person name="Chen C."/>
            <person name="Bauer D."/>
            <person name="Andreopoulos W."/>
            <person name="Pangilinan J."/>
            <person name="LaButti K."/>
            <person name="Riley R."/>
            <person name="Lipzen A."/>
            <person name="Clum A."/>
            <person name="Drula E."/>
            <person name="Henrissat B."/>
            <person name="Kohler A."/>
            <person name="Grigoriev I.V."/>
            <person name="Martin F.M."/>
            <person name="Hacquard S."/>
        </authorList>
    </citation>
    <scope>NUCLEOTIDE SEQUENCE</scope>
    <source>
        <strain evidence="2">MPI-CAGE-CH-0235</strain>
    </source>
</reference>
<feature type="transmembrane region" description="Helical" evidence="1">
    <location>
        <begin position="272"/>
        <end position="293"/>
    </location>
</feature>
<dbReference type="Pfam" id="PF17784">
    <property type="entry name" value="Sulfotransfer_4"/>
    <property type="match status" value="1"/>
</dbReference>
<dbReference type="PANTHER" id="PTHR36978:SF4">
    <property type="entry name" value="P-LOOP CONTAINING NUCLEOSIDE TRIPHOSPHATE HYDROLASE PROTEIN"/>
    <property type="match status" value="1"/>
</dbReference>
<dbReference type="InterPro" id="IPR040632">
    <property type="entry name" value="Sulfotransfer_4"/>
</dbReference>
<keyword evidence="1" id="KW-1133">Transmembrane helix</keyword>
<protein>
    <submittedName>
        <fullName evidence="2">P-loop containing nucleoside triphosphate hydrolase protein</fullName>
    </submittedName>
</protein>
<dbReference type="Proteomes" id="UP000813444">
    <property type="component" value="Unassembled WGS sequence"/>
</dbReference>
<dbReference type="InterPro" id="IPR027417">
    <property type="entry name" value="P-loop_NTPase"/>
</dbReference>
<dbReference type="Gene3D" id="3.40.50.300">
    <property type="entry name" value="P-loop containing nucleotide triphosphate hydrolases"/>
    <property type="match status" value="1"/>
</dbReference>
<proteinExistence type="predicted"/>
<dbReference type="PANTHER" id="PTHR36978">
    <property type="entry name" value="P-LOOP CONTAINING NUCLEOTIDE TRIPHOSPHATE HYDROLASE"/>
    <property type="match status" value="1"/>
</dbReference>
<dbReference type="EMBL" id="JAGPNK010000010">
    <property type="protein sequence ID" value="KAH7312472.1"/>
    <property type="molecule type" value="Genomic_DNA"/>
</dbReference>
<dbReference type="OrthoDB" id="408152at2759"/>
<comment type="caution">
    <text evidence="2">The sequence shown here is derived from an EMBL/GenBank/DDBJ whole genome shotgun (WGS) entry which is preliminary data.</text>
</comment>
<keyword evidence="1" id="KW-0472">Membrane</keyword>
<keyword evidence="2" id="KW-0378">Hydrolase</keyword>
<keyword evidence="3" id="KW-1185">Reference proteome</keyword>
<dbReference type="GO" id="GO:0016787">
    <property type="term" value="F:hydrolase activity"/>
    <property type="evidence" value="ECO:0007669"/>
    <property type="project" value="UniProtKB-KW"/>
</dbReference>
<evidence type="ECO:0000313" key="3">
    <source>
        <dbReference type="Proteomes" id="UP000813444"/>
    </source>
</evidence>